<dbReference type="SUPFAM" id="SSF51905">
    <property type="entry name" value="FAD/NAD(P)-binding domain"/>
    <property type="match status" value="1"/>
</dbReference>
<dbReference type="EC" id="1.18.1.2" evidence="5"/>
<dbReference type="Pfam" id="PF07992">
    <property type="entry name" value="Pyr_redox_2"/>
    <property type="match status" value="1"/>
</dbReference>
<dbReference type="RefSeq" id="WP_099471276.1">
    <property type="nucleotide sequence ID" value="NZ_CP041025.1"/>
</dbReference>
<dbReference type="GO" id="GO:0050661">
    <property type="term" value="F:NADP binding"/>
    <property type="evidence" value="ECO:0007669"/>
    <property type="project" value="UniProtKB-UniRule"/>
</dbReference>
<feature type="domain" description="FAD/NAD(P)-binding" evidence="6">
    <location>
        <begin position="9"/>
        <end position="298"/>
    </location>
</feature>
<keyword evidence="8" id="KW-1185">Reference proteome</keyword>
<keyword evidence="2 5" id="KW-0274">FAD</keyword>
<feature type="binding site" evidence="5">
    <location>
        <position position="37"/>
    </location>
    <ligand>
        <name>FAD</name>
        <dbReference type="ChEBI" id="CHEBI:57692"/>
    </ligand>
</feature>
<dbReference type="AlphaFoldDB" id="A0A2G4YTN2"/>
<accession>A0A2G4YTN2</accession>
<protein>
    <recommendedName>
        <fullName evidence="5">Ferredoxin--NADP reductase</fullName>
        <shortName evidence="5">FNR</shortName>
        <shortName evidence="5">Fd-NADP(+) reductase</shortName>
        <ecNumber evidence="5">1.18.1.2</ecNumber>
    </recommendedName>
</protein>
<evidence type="ECO:0000256" key="4">
    <source>
        <dbReference type="ARBA" id="ARBA00023002"/>
    </source>
</evidence>
<dbReference type="InParanoid" id="A0A2G4YTN2"/>
<evidence type="ECO:0000256" key="3">
    <source>
        <dbReference type="ARBA" id="ARBA00022857"/>
    </source>
</evidence>
<evidence type="ECO:0000256" key="1">
    <source>
        <dbReference type="ARBA" id="ARBA00022630"/>
    </source>
</evidence>
<comment type="caution">
    <text evidence="5">Lacks conserved residue(s) required for the propagation of feature annotation.</text>
</comment>
<proteinExistence type="inferred from homology"/>
<dbReference type="EMBL" id="PDEM01000009">
    <property type="protein sequence ID" value="PHZ85692.1"/>
    <property type="molecule type" value="Genomic_DNA"/>
</dbReference>
<dbReference type="PANTHER" id="PTHR48105">
    <property type="entry name" value="THIOREDOXIN REDUCTASE 1-RELATED-RELATED"/>
    <property type="match status" value="1"/>
</dbReference>
<dbReference type="HAMAP" id="MF_01685">
    <property type="entry name" value="FENR2"/>
    <property type="match status" value="1"/>
</dbReference>
<feature type="binding site" evidence="5">
    <location>
        <position position="50"/>
    </location>
    <ligand>
        <name>FAD</name>
        <dbReference type="ChEBI" id="CHEBI:57692"/>
    </ligand>
</feature>
<dbReference type="Proteomes" id="UP000229730">
    <property type="component" value="Unassembled WGS sequence"/>
</dbReference>
<gene>
    <name evidence="7" type="ORF">CRD36_03110</name>
</gene>
<dbReference type="InterPro" id="IPR023753">
    <property type="entry name" value="FAD/NAD-binding_dom"/>
</dbReference>
<comment type="cofactor">
    <cofactor evidence="5">
        <name>FAD</name>
        <dbReference type="ChEBI" id="CHEBI:57692"/>
    </cofactor>
    <text evidence="5">Binds 1 FAD per subunit.</text>
</comment>
<dbReference type="GO" id="GO:0004324">
    <property type="term" value="F:ferredoxin-NADP+ reductase activity"/>
    <property type="evidence" value="ECO:0007669"/>
    <property type="project" value="UniProtKB-UniRule"/>
</dbReference>
<dbReference type="PRINTS" id="PR00469">
    <property type="entry name" value="PNDRDTASEII"/>
</dbReference>
<feature type="binding site" evidence="5">
    <location>
        <position position="90"/>
    </location>
    <ligand>
        <name>FAD</name>
        <dbReference type="ChEBI" id="CHEBI:57692"/>
    </ligand>
</feature>
<comment type="caution">
    <text evidence="7">The sequence shown here is derived from an EMBL/GenBank/DDBJ whole genome shotgun (WGS) entry which is preliminary data.</text>
</comment>
<dbReference type="PRINTS" id="PR00368">
    <property type="entry name" value="FADPNR"/>
</dbReference>
<dbReference type="Gene3D" id="3.50.50.60">
    <property type="entry name" value="FAD/NAD(P)-binding domain"/>
    <property type="match status" value="2"/>
</dbReference>
<comment type="similarity">
    <text evidence="5">Belongs to the ferredoxin--NADP reductase type 2 family.</text>
</comment>
<feature type="binding site" evidence="5">
    <location>
        <position position="45"/>
    </location>
    <ligand>
        <name>FAD</name>
        <dbReference type="ChEBI" id="CHEBI:57692"/>
    </ligand>
</feature>
<evidence type="ECO:0000313" key="8">
    <source>
        <dbReference type="Proteomes" id="UP000229730"/>
    </source>
</evidence>
<keyword evidence="1 5" id="KW-0285">Flavoprotein</keyword>
<evidence type="ECO:0000256" key="5">
    <source>
        <dbReference type="HAMAP-Rule" id="MF_01685"/>
    </source>
</evidence>
<evidence type="ECO:0000256" key="2">
    <source>
        <dbReference type="ARBA" id="ARBA00022827"/>
    </source>
</evidence>
<dbReference type="InterPro" id="IPR036188">
    <property type="entry name" value="FAD/NAD-bd_sf"/>
</dbReference>
<name>A0A2G4YTN2_9PROT</name>
<dbReference type="OrthoDB" id="9806179at2"/>
<comment type="subunit">
    <text evidence="5">Homodimer.</text>
</comment>
<reference evidence="7 8" key="1">
    <citation type="submission" date="2017-10" db="EMBL/GenBank/DDBJ databases">
        <title>Frigbacter circumglobatus gen. nov. sp. nov., isolated from sediment cultured in situ.</title>
        <authorList>
            <person name="Zhao Z."/>
        </authorList>
    </citation>
    <scope>NUCLEOTIDE SEQUENCE [LARGE SCALE GENOMIC DNA]</scope>
    <source>
        <strain evidence="7 8">ZYL</strain>
    </source>
</reference>
<dbReference type="InterPro" id="IPR050097">
    <property type="entry name" value="Ferredoxin-NADP_redctase_2"/>
</dbReference>
<keyword evidence="3 5" id="KW-0521">NADP</keyword>
<feature type="binding site" evidence="5">
    <location>
        <position position="290"/>
    </location>
    <ligand>
        <name>FAD</name>
        <dbReference type="ChEBI" id="CHEBI:57692"/>
    </ligand>
</feature>
<feature type="binding site" evidence="5">
    <location>
        <position position="331"/>
    </location>
    <ligand>
        <name>FAD</name>
        <dbReference type="ChEBI" id="CHEBI:57692"/>
    </ligand>
</feature>
<feature type="binding site" evidence="5">
    <location>
        <position position="125"/>
    </location>
    <ligand>
        <name>FAD</name>
        <dbReference type="ChEBI" id="CHEBI:57692"/>
    </ligand>
</feature>
<keyword evidence="4 5" id="KW-0560">Oxidoreductase</keyword>
<sequence length="345" mass="37766">MEQQVETTDIIIIGAGPVGIFAVFEAGLLGLKCHLIDNLDRPGGQCTELYPEKPIFDIPSRPQVTGQELVDDLMTQASPFKPVFHLGQQAEALARQGNGHWRVTTTRGEIIEAPAVAVAAGAGSFVPKKPPYPRLGEFEEHSVDYAVHRMEKYRDKKLVIVGGGDSALDWAINLAPIAGSVTLVHRREEFRGAPDSVQQVLDLADHDGLEVIYGNITELQGDGGQLSSVQVTTLDGVVRDVACDYLLPFMGLKISLGPIAKWGLNLDRKHVEVNHETFDTDVEGIYAIGDVCHYPGKLKLILTGFYEAAVMVRTAFKYAFPDRKMARGYTTTNSEIQERLGVTPK</sequence>
<dbReference type="GO" id="GO:0050660">
    <property type="term" value="F:flavin adenine dinucleotide binding"/>
    <property type="evidence" value="ECO:0007669"/>
    <property type="project" value="UniProtKB-UniRule"/>
</dbReference>
<evidence type="ECO:0000259" key="6">
    <source>
        <dbReference type="Pfam" id="PF07992"/>
    </source>
</evidence>
<comment type="catalytic activity">
    <reaction evidence="5">
        <text>2 reduced [2Fe-2S]-[ferredoxin] + NADP(+) + H(+) = 2 oxidized [2Fe-2S]-[ferredoxin] + NADPH</text>
        <dbReference type="Rhea" id="RHEA:20125"/>
        <dbReference type="Rhea" id="RHEA-COMP:10000"/>
        <dbReference type="Rhea" id="RHEA-COMP:10001"/>
        <dbReference type="ChEBI" id="CHEBI:15378"/>
        <dbReference type="ChEBI" id="CHEBI:33737"/>
        <dbReference type="ChEBI" id="CHEBI:33738"/>
        <dbReference type="ChEBI" id="CHEBI:57783"/>
        <dbReference type="ChEBI" id="CHEBI:58349"/>
        <dbReference type="EC" id="1.18.1.2"/>
    </reaction>
</comment>
<evidence type="ECO:0000313" key="7">
    <source>
        <dbReference type="EMBL" id="PHZ85692.1"/>
    </source>
</evidence>
<organism evidence="7 8">
    <name type="scientific">Paremcibacter congregatus</name>
    <dbReference type="NCBI Taxonomy" id="2043170"/>
    <lineage>
        <taxon>Bacteria</taxon>
        <taxon>Pseudomonadati</taxon>
        <taxon>Pseudomonadota</taxon>
        <taxon>Alphaproteobacteria</taxon>
        <taxon>Emcibacterales</taxon>
        <taxon>Emcibacteraceae</taxon>
        <taxon>Paremcibacter</taxon>
    </lineage>
</organism>
<dbReference type="InterPro" id="IPR022890">
    <property type="entry name" value="Fd--NADP_Rdtase_type_2"/>
</dbReference>